<dbReference type="RefSeq" id="XP_044339031.1">
    <property type="nucleotide sequence ID" value="XM_044483096.1"/>
</dbReference>
<dbReference type="Gramene" id="TraesJUL3A03G01353890.1">
    <property type="protein sequence ID" value="TraesJUL3A03G01353890.1"/>
    <property type="gene ID" value="TraesJUL3A03G01353890"/>
</dbReference>
<reference evidence="3" key="2">
    <citation type="submission" date="2018-10" db="UniProtKB">
        <authorList>
            <consortium name="EnsemblPlants"/>
        </authorList>
    </citation>
    <scope>IDENTIFICATION</scope>
</reference>
<dbReference type="InterPro" id="IPR039923">
    <property type="entry name" value="Protodermal_1"/>
</dbReference>
<dbReference type="Gramene" id="TraesCAD_scaffold_154638_01G000100.1">
    <property type="protein sequence ID" value="TraesCAD_scaffold_154638_01G000100.1"/>
    <property type="gene ID" value="TraesCAD_scaffold_154638_01G000100"/>
</dbReference>
<proteinExistence type="predicted"/>
<feature type="chain" id="PRO_5043173150" evidence="2">
    <location>
        <begin position="22"/>
        <end position="222"/>
    </location>
</feature>
<dbReference type="Gramene" id="TraesSYM3A03G01363230.1">
    <property type="protein sequence ID" value="TraesSYM3A03G01363230.1"/>
    <property type="gene ID" value="TraesSYM3A03G01363230"/>
</dbReference>
<dbReference type="OMA" id="MEAMSCI"/>
<dbReference type="Gramene" id="TraesLAC3A03G01285780.1">
    <property type="protein sequence ID" value="TraesLAC3A03G01285780.1"/>
    <property type="gene ID" value="TraesLAC3A03G01285780"/>
</dbReference>
<dbReference type="Gramene" id="TraesCS3A03G0240500.1">
    <property type="protein sequence ID" value="TraesCS3A03G0240500.1.CDS"/>
    <property type="gene ID" value="TraesCS3A03G0240500"/>
</dbReference>
<dbReference type="Gramene" id="TraesMAC3A03G01340110.1">
    <property type="protein sequence ID" value="TraesMAC3A03G01340110.1"/>
    <property type="gene ID" value="TraesMAC3A03G01340110"/>
</dbReference>
<evidence type="ECO:0000256" key="1">
    <source>
        <dbReference type="SAM" id="MobiDB-lite"/>
    </source>
</evidence>
<dbReference type="Gramene" id="TraesNOR3A03G01362250.1">
    <property type="protein sequence ID" value="TraesNOR3A03G01362250.1"/>
    <property type="gene ID" value="TraesNOR3A03G01362250"/>
</dbReference>
<keyword evidence="2" id="KW-0732">Signal</keyword>
<dbReference type="STRING" id="4565.A0A3B6EBR3"/>
<sequence>MGGKVLLISAVLVGLVSLSSCRSLGELHEQKTHYGGSPTPTHGSGGGYNPTPTPTYGTTPTPSYGTTPTPTYGTTPTPSYGTTPTPSYGTTPSTPSTPSHDVPASPKKHGFIGSCDYWKNHPDAIVAAIGSLGNIGKTFGAACSMIGGKKLGNMHDALSNTRTDGIGALIREGAAAYLNSIVNKKFPFTTQQVKDCIVVAVTSDGAASAQAGVFKKANEFHY</sequence>
<dbReference type="PROSITE" id="PS51257">
    <property type="entry name" value="PROKAR_LIPOPROTEIN"/>
    <property type="match status" value="1"/>
</dbReference>
<evidence type="ECO:0000313" key="3">
    <source>
        <dbReference type="EnsemblPlants" id="TraesCS3A02G110100.1"/>
    </source>
</evidence>
<dbReference type="PaxDb" id="4565-Traes_3AS_3CECFD2DA.1"/>
<dbReference type="Gramene" id="TraesWEE_scaffold_031110_01G000200.1">
    <property type="protein sequence ID" value="TraesWEE_scaffold_031110_01G000200.1"/>
    <property type="gene ID" value="TraesWEE_scaffold_031110_01G000200"/>
</dbReference>
<dbReference type="PANTHER" id="PTHR33210">
    <property type="entry name" value="PROTODERMAL FACTOR 1"/>
    <property type="match status" value="1"/>
</dbReference>
<dbReference type="EnsemblPlants" id="TraesCS3A02G110100.1">
    <property type="protein sequence ID" value="TraesCS3A02G110100.1"/>
    <property type="gene ID" value="TraesCS3A02G110100"/>
</dbReference>
<keyword evidence="4" id="KW-1185">Reference proteome</keyword>
<reference evidence="3" key="1">
    <citation type="submission" date="2018-08" db="EMBL/GenBank/DDBJ databases">
        <authorList>
            <person name="Rossello M."/>
        </authorList>
    </citation>
    <scope>NUCLEOTIDE SEQUENCE [LARGE SCALE GENOMIC DNA]</scope>
    <source>
        <strain evidence="3">cv. Chinese Spring</strain>
    </source>
</reference>
<dbReference type="Gramene" id="TraesCLE_scaffold_034523_01G000300.1">
    <property type="protein sequence ID" value="TraesCLE_scaffold_034523_01G000300.1"/>
    <property type="gene ID" value="TraesCLE_scaffold_034523_01G000300"/>
</dbReference>
<name>A0A3B6EBR3_WHEAT</name>
<dbReference type="OrthoDB" id="696797at2759"/>
<dbReference type="Gramene" id="TraesROB_scaffold_132418_01G000100.1">
    <property type="protein sequence ID" value="TraesROB_scaffold_132418_01G000100.1"/>
    <property type="gene ID" value="TraesROB_scaffold_132418_01G000100"/>
</dbReference>
<evidence type="ECO:0000256" key="2">
    <source>
        <dbReference type="SAM" id="SignalP"/>
    </source>
</evidence>
<dbReference type="Gramene" id="TraesJAG3A03G01351340.1">
    <property type="protein sequence ID" value="TraesJAG3A03G01351340.1"/>
    <property type="gene ID" value="TraesJAG3A03G01351340"/>
</dbReference>
<dbReference type="GeneID" id="123060397"/>
<dbReference type="Gramene" id="TraesARI3A03G01361950.1">
    <property type="protein sequence ID" value="TraesARI3A03G01361950.1"/>
    <property type="gene ID" value="TraesARI3A03G01361950"/>
</dbReference>
<feature type="region of interest" description="Disordered" evidence="1">
    <location>
        <begin position="30"/>
        <end position="105"/>
    </location>
</feature>
<feature type="signal peptide" evidence="2">
    <location>
        <begin position="1"/>
        <end position="21"/>
    </location>
</feature>
<evidence type="ECO:0000313" key="4">
    <source>
        <dbReference type="Proteomes" id="UP000019116"/>
    </source>
</evidence>
<dbReference type="AlphaFoldDB" id="A0A3B6EBR3"/>
<dbReference type="Gramene" id="TraesCS3A02G110100.1">
    <property type="protein sequence ID" value="TraesCS3A02G110100.1"/>
    <property type="gene ID" value="TraesCS3A02G110100"/>
</dbReference>
<dbReference type="Gramene" id="TraesPARA_EIv1.0_0793250.1">
    <property type="protein sequence ID" value="TraesPARA_EIv1.0_0793250.1.CDS"/>
    <property type="gene ID" value="TraesPARA_EIv1.0_0793250"/>
</dbReference>
<accession>A0A3B6EBR3</accession>
<dbReference type="PANTHER" id="PTHR33210:SF14">
    <property type="entry name" value="MEIOSIS 5"/>
    <property type="match status" value="1"/>
</dbReference>
<gene>
    <name evidence="3" type="primary">LOC123060397</name>
</gene>
<dbReference type="Gramene" id="TraesSTA3A03G01333570.1">
    <property type="protein sequence ID" value="TraesSTA3A03G01333570.1"/>
    <property type="gene ID" value="TraesSTA3A03G01333570"/>
</dbReference>
<dbReference type="Proteomes" id="UP000019116">
    <property type="component" value="Chromosome 3A"/>
</dbReference>
<feature type="compositionally biased region" description="Low complexity" evidence="1">
    <location>
        <begin position="54"/>
        <end position="99"/>
    </location>
</feature>
<protein>
    <submittedName>
        <fullName evidence="3">Uncharacterized protein</fullName>
    </submittedName>
</protein>
<organism evidence="3">
    <name type="scientific">Triticum aestivum</name>
    <name type="common">Wheat</name>
    <dbReference type="NCBI Taxonomy" id="4565"/>
    <lineage>
        <taxon>Eukaryota</taxon>
        <taxon>Viridiplantae</taxon>
        <taxon>Streptophyta</taxon>
        <taxon>Embryophyta</taxon>
        <taxon>Tracheophyta</taxon>
        <taxon>Spermatophyta</taxon>
        <taxon>Magnoliopsida</taxon>
        <taxon>Liliopsida</taxon>
        <taxon>Poales</taxon>
        <taxon>Poaceae</taxon>
        <taxon>BOP clade</taxon>
        <taxon>Pooideae</taxon>
        <taxon>Triticodae</taxon>
        <taxon>Triticeae</taxon>
        <taxon>Triticinae</taxon>
        <taxon>Triticum</taxon>
    </lineage>
</organism>
<dbReference type="Gramene" id="TraesLDM3A03G01344590.1">
    <property type="protein sequence ID" value="TraesLDM3A03G01344590.1"/>
    <property type="gene ID" value="TraesLDM3A03G01344590"/>
</dbReference>